<dbReference type="Pfam" id="PF24797">
    <property type="entry name" value="Beta-prop_WDR35_TULP_N"/>
    <property type="match status" value="1"/>
</dbReference>
<keyword evidence="6" id="KW-0969">Cilium</keyword>
<dbReference type="PANTHER" id="PTHR12764:SF5">
    <property type="entry name" value="LD29485P"/>
    <property type="match status" value="1"/>
</dbReference>
<evidence type="ECO:0000256" key="3">
    <source>
        <dbReference type="ARBA" id="ARBA00022490"/>
    </source>
</evidence>
<dbReference type="GO" id="GO:0061512">
    <property type="term" value="P:protein localization to cilium"/>
    <property type="evidence" value="ECO:0007669"/>
    <property type="project" value="TreeGrafter"/>
</dbReference>
<name>A0AAV5U1N7_9BILA</name>
<evidence type="ECO:0000256" key="2">
    <source>
        <dbReference type="ARBA" id="ARBA00004496"/>
    </source>
</evidence>
<evidence type="ECO:0000256" key="6">
    <source>
        <dbReference type="ARBA" id="ARBA00023069"/>
    </source>
</evidence>
<comment type="caution">
    <text evidence="10">The sequence shown here is derived from an EMBL/GenBank/DDBJ whole genome shotgun (WGS) entry which is preliminary data.</text>
</comment>
<dbReference type="GO" id="GO:0030991">
    <property type="term" value="C:intraciliary transport particle A"/>
    <property type="evidence" value="ECO:0007669"/>
    <property type="project" value="TreeGrafter"/>
</dbReference>
<evidence type="ECO:0000256" key="8">
    <source>
        <dbReference type="PROSITE-ProRule" id="PRU00221"/>
    </source>
</evidence>
<evidence type="ECO:0000256" key="1">
    <source>
        <dbReference type="ARBA" id="ARBA00004138"/>
    </source>
</evidence>
<evidence type="ECO:0000256" key="7">
    <source>
        <dbReference type="ARBA" id="ARBA00023273"/>
    </source>
</evidence>
<dbReference type="GO" id="GO:0097730">
    <property type="term" value="C:non-motile cilium"/>
    <property type="evidence" value="ECO:0007669"/>
    <property type="project" value="TreeGrafter"/>
</dbReference>
<accession>A0AAV5U1N7</accession>
<sequence length="505" mass="55930">MRLAWEFDWPGSRIEPAITSLSWTGDGEHGQLAAGSESGVVGITLTHFSRPSTSDSTRYNFNLRGHHSAVSCVTWNKAKGKLASSDQSGVIYVWARNDERWSVELVNERGVKVKDVSWSICGTAALICYEDNFVLIGSASGQRVWSTNYPAQQSVACGVWLSAQLVVIAFLNGNLHLLSNDGANLAERKLCEGEEIIRIVSPPNDERMAILVKSGIVFILHSFDQVEPYIFEDVGVSMIDWTSDGKYLAAITPHGEIYILDDQARLIHRDCLHVPCGKKVSAFTFAHDGRALIVAVGGSIHVARVFPRVPSLYQLLSYKVWTMIGGDGEKVEGLAIPRAEKDTIKEYDHHIIRCEIPPISRVHNFVSSLSDSRSYCTIKWNVTGGRSFAMCLEHMGGLVSLLLGRLASRFVPRFDISIHPSLCQSPCVSHLSHLSPLSPLHISGGFSRVEDTSLPPNRSSVLPNRSSLWRRSARRLRTLISRRVHRPLILNSPMYHPICAAQTSK</sequence>
<dbReference type="Gene3D" id="2.130.10.10">
    <property type="entry name" value="YVTN repeat-like/Quinoprotein amine dehydrogenase"/>
    <property type="match status" value="1"/>
</dbReference>
<dbReference type="PROSITE" id="PS50294">
    <property type="entry name" value="WD_REPEATS_REGION"/>
    <property type="match status" value="1"/>
</dbReference>
<dbReference type="GO" id="GO:1905515">
    <property type="term" value="P:non-motile cilium assembly"/>
    <property type="evidence" value="ECO:0007669"/>
    <property type="project" value="TreeGrafter"/>
</dbReference>
<keyword evidence="5" id="KW-0677">Repeat</keyword>
<gene>
    <name evidence="10" type="ORF">PENTCL1PPCAC_22884</name>
</gene>
<dbReference type="InterPro" id="IPR039857">
    <property type="entry name" value="Ift122/121"/>
</dbReference>
<evidence type="ECO:0000313" key="11">
    <source>
        <dbReference type="Proteomes" id="UP001432027"/>
    </source>
</evidence>
<organism evidence="10 11">
    <name type="scientific">Pristionchus entomophagus</name>
    <dbReference type="NCBI Taxonomy" id="358040"/>
    <lineage>
        <taxon>Eukaryota</taxon>
        <taxon>Metazoa</taxon>
        <taxon>Ecdysozoa</taxon>
        <taxon>Nematoda</taxon>
        <taxon>Chromadorea</taxon>
        <taxon>Rhabditida</taxon>
        <taxon>Rhabditina</taxon>
        <taxon>Diplogasteromorpha</taxon>
        <taxon>Diplogasteroidea</taxon>
        <taxon>Neodiplogasteridae</taxon>
        <taxon>Pristionchus</taxon>
    </lineage>
</organism>
<dbReference type="SMART" id="SM00320">
    <property type="entry name" value="WD40"/>
    <property type="match status" value="2"/>
</dbReference>
<feature type="domain" description="IFT121/TULP4 N-terminal" evidence="9">
    <location>
        <begin position="17"/>
        <end position="305"/>
    </location>
</feature>
<dbReference type="InterPro" id="IPR036322">
    <property type="entry name" value="WD40_repeat_dom_sf"/>
</dbReference>
<evidence type="ECO:0000259" key="9">
    <source>
        <dbReference type="Pfam" id="PF24797"/>
    </source>
</evidence>
<dbReference type="EMBL" id="BTSX01000005">
    <property type="protein sequence ID" value="GMT00710.1"/>
    <property type="molecule type" value="Genomic_DNA"/>
</dbReference>
<keyword evidence="3" id="KW-0963">Cytoplasm</keyword>
<dbReference type="GO" id="GO:0005737">
    <property type="term" value="C:cytoplasm"/>
    <property type="evidence" value="ECO:0007669"/>
    <property type="project" value="UniProtKB-SubCell"/>
</dbReference>
<keyword evidence="7" id="KW-0966">Cell projection</keyword>
<evidence type="ECO:0000313" key="10">
    <source>
        <dbReference type="EMBL" id="GMT00710.1"/>
    </source>
</evidence>
<keyword evidence="11" id="KW-1185">Reference proteome</keyword>
<proteinExistence type="predicted"/>
<reference evidence="10" key="1">
    <citation type="submission" date="2023-10" db="EMBL/GenBank/DDBJ databases">
        <title>Genome assembly of Pristionchus species.</title>
        <authorList>
            <person name="Yoshida K."/>
            <person name="Sommer R.J."/>
        </authorList>
    </citation>
    <scope>NUCLEOTIDE SEQUENCE</scope>
    <source>
        <strain evidence="10">RS0144</strain>
    </source>
</reference>
<evidence type="ECO:0000256" key="5">
    <source>
        <dbReference type="ARBA" id="ARBA00022737"/>
    </source>
</evidence>
<dbReference type="InterPro" id="IPR015943">
    <property type="entry name" value="WD40/YVTN_repeat-like_dom_sf"/>
</dbReference>
<dbReference type="InterPro" id="IPR001680">
    <property type="entry name" value="WD40_rpt"/>
</dbReference>
<dbReference type="PANTHER" id="PTHR12764">
    <property type="entry name" value="WD REPEAT DOMAIN-RELATED"/>
    <property type="match status" value="1"/>
</dbReference>
<comment type="subcellular location">
    <subcellularLocation>
        <location evidence="1">Cell projection</location>
        <location evidence="1">Cilium</location>
    </subcellularLocation>
    <subcellularLocation>
        <location evidence="2">Cytoplasm</location>
    </subcellularLocation>
</comment>
<protein>
    <recommendedName>
        <fullName evidence="9">IFT121/TULP4 N-terminal domain-containing protein</fullName>
    </recommendedName>
</protein>
<dbReference type="PROSITE" id="PS50082">
    <property type="entry name" value="WD_REPEATS_2"/>
    <property type="match status" value="1"/>
</dbReference>
<dbReference type="AlphaFoldDB" id="A0AAV5U1N7"/>
<dbReference type="Proteomes" id="UP001432027">
    <property type="component" value="Unassembled WGS sequence"/>
</dbReference>
<dbReference type="GO" id="GO:0035721">
    <property type="term" value="P:intraciliary retrograde transport"/>
    <property type="evidence" value="ECO:0007669"/>
    <property type="project" value="TreeGrafter"/>
</dbReference>
<evidence type="ECO:0000256" key="4">
    <source>
        <dbReference type="ARBA" id="ARBA00022574"/>
    </source>
</evidence>
<keyword evidence="4 8" id="KW-0853">WD repeat</keyword>
<feature type="repeat" description="WD" evidence="8">
    <location>
        <begin position="63"/>
        <end position="94"/>
    </location>
</feature>
<dbReference type="SUPFAM" id="SSF50978">
    <property type="entry name" value="WD40 repeat-like"/>
    <property type="match status" value="1"/>
</dbReference>
<dbReference type="InterPro" id="IPR056159">
    <property type="entry name" value="Beta-prop_IFT121_TULP_N"/>
</dbReference>